<dbReference type="AlphaFoldDB" id="A0A2N4UCI8"/>
<reference evidence="2 3" key="1">
    <citation type="submission" date="2017-10" db="EMBL/GenBank/DDBJ databases">
        <title>Two draft genome sequences of Pusillimonas sp. strains isolated from a nitrate- and radionuclide-contaminated groundwater in Russia.</title>
        <authorList>
            <person name="Grouzdev D.S."/>
            <person name="Tourova T.P."/>
            <person name="Goeva M.A."/>
            <person name="Babich T.L."/>
            <person name="Sokolova D.S."/>
            <person name="Abdullin R."/>
            <person name="Poltaraus A.B."/>
            <person name="Toshchakov S.V."/>
            <person name="Nazina T.N."/>
        </authorList>
    </citation>
    <scope>NUCLEOTIDE SEQUENCE [LARGE SCALE GENOMIC DNA]</scope>
    <source>
        <strain evidence="2 3">JR1/69-2-13</strain>
    </source>
</reference>
<feature type="chain" id="PRO_5014924164" evidence="1">
    <location>
        <begin position="27"/>
        <end position="323"/>
    </location>
</feature>
<dbReference type="EMBL" id="PDNV01000011">
    <property type="protein sequence ID" value="PLC52735.1"/>
    <property type="molecule type" value="Genomic_DNA"/>
</dbReference>
<dbReference type="RefSeq" id="WP_102071192.1">
    <property type="nucleotide sequence ID" value="NZ_PDNV01000011.1"/>
</dbReference>
<dbReference type="SUPFAM" id="SSF51556">
    <property type="entry name" value="Metallo-dependent hydrolases"/>
    <property type="match status" value="1"/>
</dbReference>
<dbReference type="Gene3D" id="3.20.20.140">
    <property type="entry name" value="Metal-dependent hydrolases"/>
    <property type="match status" value="1"/>
</dbReference>
<dbReference type="InterPro" id="IPR016797">
    <property type="entry name" value="UCP021898"/>
</dbReference>
<gene>
    <name evidence="2" type="ORF">CR155_16805</name>
</gene>
<feature type="signal peptide" evidence="1">
    <location>
        <begin position="1"/>
        <end position="26"/>
    </location>
</feature>
<sequence length="323" mass="34680">MLKINKKVLVGFIGAGFIGAVNLANAQVGFPPPPPKVSPAAGVIDMHVHPDPDVFGRALTDFELATIAKRKGMRGIVIKNHVVTTNDRAAIAMQQVPGIEVWGGIVLNKSVGGLNPSAVEWMHRMSGGRGKVVWLPTFDSDKHVKTLVDKEKSGLVVAVDGKVTPEMEEILKIIARENLILATGHVSADEVLTVVKRAKELGVNNILITHGLTNIPGLTMEQAREVTSMGAMIELCYLQFLTGPAAQYKWMTHWDKVDAESVAKAVKEIGADHLVLSSDLGQQGMMTPPDGIENQIAAVKAAGVSDEDIDKMMRKNPAKLLGI</sequence>
<dbReference type="InterPro" id="IPR032466">
    <property type="entry name" value="Metal_Hydrolase"/>
</dbReference>
<organism evidence="2 3">
    <name type="scientific">Pollutimonas nitritireducens</name>
    <dbReference type="NCBI Taxonomy" id="2045209"/>
    <lineage>
        <taxon>Bacteria</taxon>
        <taxon>Pseudomonadati</taxon>
        <taxon>Pseudomonadota</taxon>
        <taxon>Betaproteobacteria</taxon>
        <taxon>Burkholderiales</taxon>
        <taxon>Alcaligenaceae</taxon>
        <taxon>Pollutimonas</taxon>
    </lineage>
</organism>
<comment type="caution">
    <text evidence="2">The sequence shown here is derived from an EMBL/GenBank/DDBJ whole genome shotgun (WGS) entry which is preliminary data.</text>
</comment>
<keyword evidence="1" id="KW-0732">Signal</keyword>
<dbReference type="OrthoDB" id="9789440at2"/>
<keyword evidence="3" id="KW-1185">Reference proteome</keyword>
<dbReference type="InterPro" id="IPR046249">
    <property type="entry name" value="DUF6282"/>
</dbReference>
<evidence type="ECO:0000313" key="3">
    <source>
        <dbReference type="Proteomes" id="UP000234328"/>
    </source>
</evidence>
<evidence type="ECO:0000256" key="1">
    <source>
        <dbReference type="SAM" id="SignalP"/>
    </source>
</evidence>
<dbReference type="Pfam" id="PF19799">
    <property type="entry name" value="DUF6282"/>
    <property type="match status" value="1"/>
</dbReference>
<dbReference type="Proteomes" id="UP000234328">
    <property type="component" value="Unassembled WGS sequence"/>
</dbReference>
<accession>A0A2N4UCI8</accession>
<dbReference type="PIRSF" id="PIRSF021898">
    <property type="entry name" value="UCP021898"/>
    <property type="match status" value="1"/>
</dbReference>
<name>A0A2N4UCI8_9BURK</name>
<proteinExistence type="predicted"/>
<evidence type="ECO:0000313" key="2">
    <source>
        <dbReference type="EMBL" id="PLC52735.1"/>
    </source>
</evidence>
<protein>
    <submittedName>
        <fullName evidence="2">Histidinol phosphatase</fullName>
    </submittedName>
</protein>